<keyword evidence="4" id="KW-0862">Zinc</keyword>
<evidence type="ECO:0000313" key="7">
    <source>
        <dbReference type="Proteomes" id="UP001611415"/>
    </source>
</evidence>
<organism evidence="6 7">
    <name type="scientific">Nocardia xishanensis</name>
    <dbReference type="NCBI Taxonomy" id="238964"/>
    <lineage>
        <taxon>Bacteria</taxon>
        <taxon>Bacillati</taxon>
        <taxon>Actinomycetota</taxon>
        <taxon>Actinomycetes</taxon>
        <taxon>Mycobacteriales</taxon>
        <taxon>Nocardiaceae</taxon>
        <taxon>Nocardia</taxon>
    </lineage>
</organism>
<evidence type="ECO:0000256" key="1">
    <source>
        <dbReference type="ARBA" id="ARBA00007749"/>
    </source>
</evidence>
<comment type="similarity">
    <text evidence="1">Belongs to the metallo-beta-lactamase superfamily.</text>
</comment>
<dbReference type="SMART" id="SM00849">
    <property type="entry name" value="Lactamase_B"/>
    <property type="match status" value="1"/>
</dbReference>
<evidence type="ECO:0000313" key="6">
    <source>
        <dbReference type="EMBL" id="MFI2478558.1"/>
    </source>
</evidence>
<dbReference type="Pfam" id="PF00753">
    <property type="entry name" value="Lactamase_B"/>
    <property type="match status" value="1"/>
</dbReference>
<evidence type="ECO:0000259" key="5">
    <source>
        <dbReference type="SMART" id="SM00849"/>
    </source>
</evidence>
<evidence type="ECO:0000256" key="3">
    <source>
        <dbReference type="ARBA" id="ARBA00022801"/>
    </source>
</evidence>
<dbReference type="PANTHER" id="PTHR42978">
    <property type="entry name" value="QUORUM-QUENCHING LACTONASE YTNP-RELATED-RELATED"/>
    <property type="match status" value="1"/>
</dbReference>
<gene>
    <name evidence="6" type="ORF">ACH49W_34835</name>
</gene>
<proteinExistence type="inferred from homology"/>
<keyword evidence="2" id="KW-0479">Metal-binding</keyword>
<dbReference type="InterPro" id="IPR051013">
    <property type="entry name" value="MBL_superfamily_lactonases"/>
</dbReference>
<dbReference type="InterPro" id="IPR001279">
    <property type="entry name" value="Metallo-B-lactamas"/>
</dbReference>
<evidence type="ECO:0000256" key="4">
    <source>
        <dbReference type="ARBA" id="ARBA00022833"/>
    </source>
</evidence>
<dbReference type="RefSeq" id="WP_397096107.1">
    <property type="nucleotide sequence ID" value="NZ_JBIRYO010000043.1"/>
</dbReference>
<accession>A0ABW7XC98</accession>
<dbReference type="EMBL" id="JBIRYO010000043">
    <property type="protein sequence ID" value="MFI2478558.1"/>
    <property type="molecule type" value="Genomic_DNA"/>
</dbReference>
<feature type="domain" description="Metallo-beta-lactamase" evidence="5">
    <location>
        <begin position="50"/>
        <end position="244"/>
    </location>
</feature>
<dbReference type="InterPro" id="IPR036866">
    <property type="entry name" value="RibonucZ/Hydroxyglut_hydro"/>
</dbReference>
<sequence length="270" mass="29562">MKIGSIKITPVLDGSGREVAREVLSRARSDGDPWLAHEELLDTDGNLELQVGGYLIRTGDRTIVVDAGVGTIDNGKYRGGQFLESLKLQGVEPGDVTDVVFTHLHFDHVGWATKKGAIVFDNATYRVHRADWEHFVESPDAEPGAVRKLAPLADRLELFDQDETLAPGVDTRHTPGHTPGSTSLIVSMDGQRATVVGDLAHTPVEFTEPDWQFAFDFDPVQAMSTRADFVAEFVDTGTAVLAAHFPGLRAGRLVTRAGRIEWTYDEKETV</sequence>
<keyword evidence="3" id="KW-0378">Hydrolase</keyword>
<dbReference type="Proteomes" id="UP001611415">
    <property type="component" value="Unassembled WGS sequence"/>
</dbReference>
<dbReference type="SUPFAM" id="SSF56281">
    <property type="entry name" value="Metallo-hydrolase/oxidoreductase"/>
    <property type="match status" value="1"/>
</dbReference>
<keyword evidence="7" id="KW-1185">Reference proteome</keyword>
<dbReference type="CDD" id="cd07720">
    <property type="entry name" value="OPHC2-like_MBL-fold"/>
    <property type="match status" value="1"/>
</dbReference>
<comment type="caution">
    <text evidence="6">The sequence shown here is derived from an EMBL/GenBank/DDBJ whole genome shotgun (WGS) entry which is preliminary data.</text>
</comment>
<evidence type="ECO:0000256" key="2">
    <source>
        <dbReference type="ARBA" id="ARBA00022723"/>
    </source>
</evidence>
<dbReference type="Gene3D" id="3.60.15.10">
    <property type="entry name" value="Ribonuclease Z/Hydroxyacylglutathione hydrolase-like"/>
    <property type="match status" value="1"/>
</dbReference>
<protein>
    <submittedName>
        <fullName evidence="6">MBL fold metallo-hydrolase</fullName>
    </submittedName>
</protein>
<name>A0ABW7XC98_9NOCA</name>
<reference evidence="6 7" key="1">
    <citation type="submission" date="2024-10" db="EMBL/GenBank/DDBJ databases">
        <title>The Natural Products Discovery Center: Release of the First 8490 Sequenced Strains for Exploring Actinobacteria Biosynthetic Diversity.</title>
        <authorList>
            <person name="Kalkreuter E."/>
            <person name="Kautsar S.A."/>
            <person name="Yang D."/>
            <person name="Bader C.D."/>
            <person name="Teijaro C.N."/>
            <person name="Fluegel L."/>
            <person name="Davis C.M."/>
            <person name="Simpson J.R."/>
            <person name="Lauterbach L."/>
            <person name="Steele A.D."/>
            <person name="Gui C."/>
            <person name="Meng S."/>
            <person name="Li G."/>
            <person name="Viehrig K."/>
            <person name="Ye F."/>
            <person name="Su P."/>
            <person name="Kiefer A.F."/>
            <person name="Nichols A."/>
            <person name="Cepeda A.J."/>
            <person name="Yan W."/>
            <person name="Fan B."/>
            <person name="Jiang Y."/>
            <person name="Adhikari A."/>
            <person name="Zheng C.-J."/>
            <person name="Schuster L."/>
            <person name="Cowan T.M."/>
            <person name="Smanski M.J."/>
            <person name="Chevrette M.G."/>
            <person name="De Carvalho L.P.S."/>
            <person name="Shen B."/>
        </authorList>
    </citation>
    <scope>NUCLEOTIDE SEQUENCE [LARGE SCALE GENOMIC DNA]</scope>
    <source>
        <strain evidence="6 7">NPDC019275</strain>
    </source>
</reference>
<dbReference type="PANTHER" id="PTHR42978:SF6">
    <property type="entry name" value="QUORUM-QUENCHING LACTONASE YTNP-RELATED"/>
    <property type="match status" value="1"/>
</dbReference>